<dbReference type="STRING" id="669874.A0A1E4TWW3"/>
<keyword evidence="1" id="KW-0343">GTPase activation</keyword>
<protein>
    <recommendedName>
        <fullName evidence="2">Rap-GAP domain-containing protein</fullName>
    </recommendedName>
</protein>
<dbReference type="EMBL" id="KV454013">
    <property type="protein sequence ID" value="ODV96226.1"/>
    <property type="molecule type" value="Genomic_DNA"/>
</dbReference>
<evidence type="ECO:0000313" key="4">
    <source>
        <dbReference type="Proteomes" id="UP000094236"/>
    </source>
</evidence>
<dbReference type="OrthoDB" id="19311at2759"/>
<evidence type="ECO:0000313" key="3">
    <source>
        <dbReference type="EMBL" id="ODV96226.1"/>
    </source>
</evidence>
<dbReference type="PANTHER" id="PTHR10063">
    <property type="entry name" value="TUBERIN"/>
    <property type="match status" value="1"/>
</dbReference>
<sequence>MDERKELSPFITRNLVLLTSFSNKNEDEEDNNDQIVGFLDLISRFTYSDIDLKLINFSSHEEQNKINAEEKVLTKEKEEEEDAILISRWIFGYSIISIETNVKNGHSTIVIRKPSGITILKIKPDPIMLPEYINSFHYSSSHVNATTEDLNLSTLKEYFFTPDFFVSEFYNNDLITRSGNNINEHDDIKPTLLCGNDQIVRGINNLDRIPIIEFHKAGIIYIGPNQSKELDILSNTVGSKNYLKFLNKLGYKIDLLNNTENYTGGLDIGSNATDGKFTYFWNDKINQMVFHIITLMPNNFANDEFLYNKKRHVGNNYVNIYYDESGLPFNFNVIKSQFNFINIVISPIVVSSSPYLENNIEETDTKRYYKVKVYRKKLIPAIFSACHFKIISEDKLSIFIRNLVLVCNQFSNVWNISEGKYVSNWSRRVKHIKKLRNLNEKEREKEKGKDNSV</sequence>
<dbReference type="Proteomes" id="UP000094236">
    <property type="component" value="Unassembled WGS sequence"/>
</dbReference>
<evidence type="ECO:0000259" key="2">
    <source>
        <dbReference type="PROSITE" id="PS50085"/>
    </source>
</evidence>
<organism evidence="3 4">
    <name type="scientific">Pachysolen tannophilus NRRL Y-2460</name>
    <dbReference type="NCBI Taxonomy" id="669874"/>
    <lineage>
        <taxon>Eukaryota</taxon>
        <taxon>Fungi</taxon>
        <taxon>Dikarya</taxon>
        <taxon>Ascomycota</taxon>
        <taxon>Saccharomycotina</taxon>
        <taxon>Pichiomycetes</taxon>
        <taxon>Pachysolenaceae</taxon>
        <taxon>Pachysolen</taxon>
    </lineage>
</organism>
<accession>A0A1E4TWW3</accession>
<keyword evidence="4" id="KW-1185">Reference proteome</keyword>
<dbReference type="FunFam" id="3.40.50.11210:FF:000007">
    <property type="entry name" value="Tuberous sclerosis 2"/>
    <property type="match status" value="1"/>
</dbReference>
<dbReference type="InterPro" id="IPR000331">
    <property type="entry name" value="Rap/Ran_GAP_dom"/>
</dbReference>
<dbReference type="Gene3D" id="3.40.50.11210">
    <property type="entry name" value="Rap/Ran-GAP"/>
    <property type="match status" value="1"/>
</dbReference>
<dbReference type="Pfam" id="PF02145">
    <property type="entry name" value="Rap_GAP"/>
    <property type="match status" value="1"/>
</dbReference>
<dbReference type="GO" id="GO:0033596">
    <property type="term" value="C:TSC1-TSC2 complex"/>
    <property type="evidence" value="ECO:0007669"/>
    <property type="project" value="TreeGrafter"/>
</dbReference>
<dbReference type="PROSITE" id="PS50085">
    <property type="entry name" value="RAPGAP"/>
    <property type="match status" value="1"/>
</dbReference>
<evidence type="ECO:0000256" key="1">
    <source>
        <dbReference type="ARBA" id="ARBA00022468"/>
    </source>
</evidence>
<dbReference type="GO" id="GO:0051056">
    <property type="term" value="P:regulation of small GTPase mediated signal transduction"/>
    <property type="evidence" value="ECO:0007669"/>
    <property type="project" value="InterPro"/>
</dbReference>
<dbReference type="PANTHER" id="PTHR10063:SF0">
    <property type="entry name" value="TUBERIN"/>
    <property type="match status" value="1"/>
</dbReference>
<reference evidence="4" key="1">
    <citation type="submission" date="2016-05" db="EMBL/GenBank/DDBJ databases">
        <title>Comparative genomics of biotechnologically important yeasts.</title>
        <authorList>
            <consortium name="DOE Joint Genome Institute"/>
            <person name="Riley R."/>
            <person name="Haridas S."/>
            <person name="Wolfe K.H."/>
            <person name="Lopes M.R."/>
            <person name="Hittinger C.T."/>
            <person name="Goker M."/>
            <person name="Salamov A."/>
            <person name="Wisecaver J."/>
            <person name="Long T.M."/>
            <person name="Aerts A.L."/>
            <person name="Barry K."/>
            <person name="Choi C."/>
            <person name="Clum A."/>
            <person name="Coughlan A.Y."/>
            <person name="Deshpande S."/>
            <person name="Douglass A.P."/>
            <person name="Hanson S.J."/>
            <person name="Klenk H.-P."/>
            <person name="Labutti K."/>
            <person name="Lapidus A."/>
            <person name="Lindquist E."/>
            <person name="Lipzen A."/>
            <person name="Meier-Kolthoff J.P."/>
            <person name="Ohm R.A."/>
            <person name="Otillar R.P."/>
            <person name="Pangilinan J."/>
            <person name="Peng Y."/>
            <person name="Rokas A."/>
            <person name="Rosa C.A."/>
            <person name="Scheuner C."/>
            <person name="Sibirny A.A."/>
            <person name="Slot J.C."/>
            <person name="Stielow J.B."/>
            <person name="Sun H."/>
            <person name="Kurtzman C.P."/>
            <person name="Blackwell M."/>
            <person name="Grigoriev I.V."/>
            <person name="Jeffries T.W."/>
        </authorList>
    </citation>
    <scope>NUCLEOTIDE SEQUENCE [LARGE SCALE GENOMIC DNA]</scope>
    <source>
        <strain evidence="4">NRRL Y-2460</strain>
    </source>
</reference>
<proteinExistence type="predicted"/>
<dbReference type="GO" id="GO:0005096">
    <property type="term" value="F:GTPase activator activity"/>
    <property type="evidence" value="ECO:0007669"/>
    <property type="project" value="UniProtKB-KW"/>
</dbReference>
<dbReference type="GO" id="GO:0005634">
    <property type="term" value="C:nucleus"/>
    <property type="evidence" value="ECO:0007669"/>
    <property type="project" value="InterPro"/>
</dbReference>
<dbReference type="InterPro" id="IPR027107">
    <property type="entry name" value="Tuberin/Ral-act_asu"/>
</dbReference>
<name>A0A1E4TWW3_PACTA</name>
<dbReference type="SUPFAM" id="SSF111347">
    <property type="entry name" value="Rap/Ran-GAP"/>
    <property type="match status" value="1"/>
</dbReference>
<dbReference type="AlphaFoldDB" id="A0A1E4TWW3"/>
<dbReference type="InterPro" id="IPR035974">
    <property type="entry name" value="Rap/Ran-GAP_sf"/>
</dbReference>
<gene>
    <name evidence="3" type="ORF">PACTADRAFT_49612</name>
</gene>
<dbReference type="GO" id="GO:0032007">
    <property type="term" value="P:negative regulation of TOR signaling"/>
    <property type="evidence" value="ECO:0007669"/>
    <property type="project" value="TreeGrafter"/>
</dbReference>
<feature type="domain" description="Rap-GAP" evidence="2">
    <location>
        <begin position="203"/>
        <end position="443"/>
    </location>
</feature>